<name>A0A498K4W4_MALDO</name>
<organism evidence="1 2">
    <name type="scientific">Malus domestica</name>
    <name type="common">Apple</name>
    <name type="synonym">Pyrus malus</name>
    <dbReference type="NCBI Taxonomy" id="3750"/>
    <lineage>
        <taxon>Eukaryota</taxon>
        <taxon>Viridiplantae</taxon>
        <taxon>Streptophyta</taxon>
        <taxon>Embryophyta</taxon>
        <taxon>Tracheophyta</taxon>
        <taxon>Spermatophyta</taxon>
        <taxon>Magnoliopsida</taxon>
        <taxon>eudicotyledons</taxon>
        <taxon>Gunneridae</taxon>
        <taxon>Pentapetalae</taxon>
        <taxon>rosids</taxon>
        <taxon>fabids</taxon>
        <taxon>Rosales</taxon>
        <taxon>Rosaceae</taxon>
        <taxon>Amygdaloideae</taxon>
        <taxon>Maleae</taxon>
        <taxon>Malus</taxon>
    </lineage>
</organism>
<evidence type="ECO:0000313" key="1">
    <source>
        <dbReference type="EMBL" id="RXI03289.1"/>
    </source>
</evidence>
<dbReference type="AlphaFoldDB" id="A0A498K4W4"/>
<keyword evidence="2" id="KW-1185">Reference proteome</keyword>
<dbReference type="Proteomes" id="UP000290289">
    <property type="component" value="Chromosome 3"/>
</dbReference>
<accession>A0A498K4W4</accession>
<sequence>MPLHSLQPIPCRKQYSQYGCTREFEITARYLRVGIPLYLKGIFVIFCPKIHSSSLDKRIPIYVMMPVDAFCIDGTGRPRIRKIKALTVALKALKLAGVHGIATLNLPVIL</sequence>
<dbReference type="EMBL" id="RDQH01000329">
    <property type="protein sequence ID" value="RXI03289.1"/>
    <property type="molecule type" value="Genomic_DNA"/>
</dbReference>
<comment type="caution">
    <text evidence="1">The sequence shown here is derived from an EMBL/GenBank/DDBJ whole genome shotgun (WGS) entry which is preliminary data.</text>
</comment>
<reference evidence="1 2" key="1">
    <citation type="submission" date="2018-10" db="EMBL/GenBank/DDBJ databases">
        <title>A high-quality apple genome assembly.</title>
        <authorList>
            <person name="Hu J."/>
        </authorList>
    </citation>
    <scope>NUCLEOTIDE SEQUENCE [LARGE SCALE GENOMIC DNA]</scope>
    <source>
        <strain evidence="2">cv. HFTH1</strain>
        <tissue evidence="1">Young leaf</tissue>
    </source>
</reference>
<proteinExistence type="predicted"/>
<protein>
    <submittedName>
        <fullName evidence="1">Uncharacterized protein</fullName>
    </submittedName>
</protein>
<gene>
    <name evidence="1" type="ORF">DVH24_003941</name>
</gene>
<evidence type="ECO:0000313" key="2">
    <source>
        <dbReference type="Proteomes" id="UP000290289"/>
    </source>
</evidence>
<dbReference type="Gene3D" id="3.20.20.80">
    <property type="entry name" value="Glycosidases"/>
    <property type="match status" value="1"/>
</dbReference>